<reference evidence="1" key="1">
    <citation type="submission" date="2018-02" db="EMBL/GenBank/DDBJ databases">
        <title>Rhizophora mucronata_Transcriptome.</title>
        <authorList>
            <person name="Meera S.P."/>
            <person name="Sreeshan A."/>
            <person name="Augustine A."/>
        </authorList>
    </citation>
    <scope>NUCLEOTIDE SEQUENCE</scope>
    <source>
        <tissue evidence="1">Leaf</tissue>
    </source>
</reference>
<dbReference type="AlphaFoldDB" id="A0A2P2M6N3"/>
<evidence type="ECO:0000313" key="1">
    <source>
        <dbReference type="EMBL" id="MBX25857.1"/>
    </source>
</evidence>
<sequence length="47" mass="5550">MDILVYAYLVFLEKLVAQILEETRLLLQLYDSGRPMSLLVHLQFLCH</sequence>
<dbReference type="EMBL" id="GGEC01045373">
    <property type="protein sequence ID" value="MBX25857.1"/>
    <property type="molecule type" value="Transcribed_RNA"/>
</dbReference>
<organism evidence="1">
    <name type="scientific">Rhizophora mucronata</name>
    <name type="common">Asiatic mangrove</name>
    <dbReference type="NCBI Taxonomy" id="61149"/>
    <lineage>
        <taxon>Eukaryota</taxon>
        <taxon>Viridiplantae</taxon>
        <taxon>Streptophyta</taxon>
        <taxon>Embryophyta</taxon>
        <taxon>Tracheophyta</taxon>
        <taxon>Spermatophyta</taxon>
        <taxon>Magnoliopsida</taxon>
        <taxon>eudicotyledons</taxon>
        <taxon>Gunneridae</taxon>
        <taxon>Pentapetalae</taxon>
        <taxon>rosids</taxon>
        <taxon>fabids</taxon>
        <taxon>Malpighiales</taxon>
        <taxon>Rhizophoraceae</taxon>
        <taxon>Rhizophora</taxon>
    </lineage>
</organism>
<proteinExistence type="predicted"/>
<accession>A0A2P2M6N3</accession>
<name>A0A2P2M6N3_RHIMU</name>
<protein>
    <submittedName>
        <fullName evidence="1">Uncharacterized protein MANES_02G078600</fullName>
    </submittedName>
</protein>